<dbReference type="Gene3D" id="3.40.50.2020">
    <property type="match status" value="1"/>
</dbReference>
<reference evidence="3 4" key="1">
    <citation type="submission" date="2018-11" db="EMBL/GenBank/DDBJ databases">
        <authorList>
            <person name="Criscuolo A."/>
        </authorList>
    </citation>
    <scope>NUCLEOTIDE SEQUENCE [LARGE SCALE GENOMIC DNA]</scope>
    <source>
        <strain evidence="3">ACIP111625</strain>
    </source>
</reference>
<dbReference type="AlphaFoldDB" id="A0A3P5WWW2"/>
<evidence type="ECO:0000313" key="3">
    <source>
        <dbReference type="EMBL" id="VDC23541.1"/>
    </source>
</evidence>
<evidence type="ECO:0000313" key="4">
    <source>
        <dbReference type="Proteomes" id="UP000277498"/>
    </source>
</evidence>
<proteinExistence type="inferred from homology"/>
<dbReference type="SUPFAM" id="SSF48695">
    <property type="entry name" value="Multiheme cytochromes"/>
    <property type="match status" value="1"/>
</dbReference>
<dbReference type="EMBL" id="UXAW01000048">
    <property type="protein sequence ID" value="VDC23541.1"/>
    <property type="molecule type" value="Genomic_DNA"/>
</dbReference>
<name>A0A3P5WWW2_9RHOB</name>
<sequence length="251" mass="26796">MRIGRALSTAAAPMGALVRAVYPPQCLSCGTLVGSDFGLCGPCWRETPFIAGAACAACGQPVPAGDDEETALCEDCHQNPRPWAAGRAAMLYRDNGRRLVMALKHGDRMDLAWPMGRWLARVAAPLVTPDTLILPVPLHWWRLFRRQYNQAALLSQALAKATGLAHCPDALIRSRHTGSQEGRSRDERHRAVTGAFRIHPRHAARISGRPLLIVDDVMTSGATLAAATAACLAAGAGQVSVLALARVAKEA</sequence>
<dbReference type="InterPro" id="IPR051910">
    <property type="entry name" value="ComF/GntX_DNA_util-trans"/>
</dbReference>
<dbReference type="Proteomes" id="UP000277498">
    <property type="component" value="Unassembled WGS sequence"/>
</dbReference>
<feature type="domain" description="Double zinc ribbon" evidence="2">
    <location>
        <begin position="17"/>
        <end position="76"/>
    </location>
</feature>
<organism evidence="3 4">
    <name type="scientific">Pseudogemmobacter humi</name>
    <dbReference type="NCBI Taxonomy" id="2483812"/>
    <lineage>
        <taxon>Bacteria</taxon>
        <taxon>Pseudomonadati</taxon>
        <taxon>Pseudomonadota</taxon>
        <taxon>Alphaproteobacteria</taxon>
        <taxon>Rhodobacterales</taxon>
        <taxon>Paracoccaceae</taxon>
        <taxon>Pseudogemmobacter</taxon>
    </lineage>
</organism>
<protein>
    <submittedName>
        <fullName evidence="3">DNA utilization protein GntX</fullName>
    </submittedName>
</protein>
<dbReference type="SUPFAM" id="SSF53271">
    <property type="entry name" value="PRTase-like"/>
    <property type="match status" value="1"/>
</dbReference>
<gene>
    <name evidence="3" type="ORF">XINFAN_01096</name>
</gene>
<evidence type="ECO:0000259" key="2">
    <source>
        <dbReference type="Pfam" id="PF18912"/>
    </source>
</evidence>
<dbReference type="InterPro" id="IPR044005">
    <property type="entry name" value="DZR_2"/>
</dbReference>
<dbReference type="Pfam" id="PF18912">
    <property type="entry name" value="DZR_2"/>
    <property type="match status" value="1"/>
</dbReference>
<dbReference type="InterPro" id="IPR029057">
    <property type="entry name" value="PRTase-like"/>
</dbReference>
<dbReference type="InterPro" id="IPR000836">
    <property type="entry name" value="PRTase_dom"/>
</dbReference>
<keyword evidence="4" id="KW-1185">Reference proteome</keyword>
<dbReference type="InterPro" id="IPR036280">
    <property type="entry name" value="Multihaem_cyt_sf"/>
</dbReference>
<evidence type="ECO:0000256" key="1">
    <source>
        <dbReference type="ARBA" id="ARBA00008007"/>
    </source>
</evidence>
<dbReference type="CDD" id="cd06223">
    <property type="entry name" value="PRTases_typeI"/>
    <property type="match status" value="1"/>
</dbReference>
<accession>A0A3P5WWW2</accession>
<comment type="similarity">
    <text evidence="1">Belongs to the ComF/GntX family.</text>
</comment>
<dbReference type="PANTHER" id="PTHR47505">
    <property type="entry name" value="DNA UTILIZATION PROTEIN YHGH"/>
    <property type="match status" value="1"/>
</dbReference>
<dbReference type="PANTHER" id="PTHR47505:SF1">
    <property type="entry name" value="DNA UTILIZATION PROTEIN YHGH"/>
    <property type="match status" value="1"/>
</dbReference>